<keyword evidence="1" id="KW-1133">Transmembrane helix</keyword>
<keyword evidence="1" id="KW-0812">Transmembrane</keyword>
<evidence type="ECO:0000256" key="2">
    <source>
        <dbReference type="SAM" id="SignalP"/>
    </source>
</evidence>
<feature type="chain" id="PRO_5046781828" description="PEP motif-containing protein" evidence="2">
    <location>
        <begin position="23"/>
        <end position="181"/>
    </location>
</feature>
<proteinExistence type="predicted"/>
<organism evidence="3 4">
    <name type="scientific">Paraglaciecola chathamensis</name>
    <dbReference type="NCBI Taxonomy" id="368405"/>
    <lineage>
        <taxon>Bacteria</taxon>
        <taxon>Pseudomonadati</taxon>
        <taxon>Pseudomonadota</taxon>
        <taxon>Gammaproteobacteria</taxon>
        <taxon>Alteromonadales</taxon>
        <taxon>Alteromonadaceae</taxon>
        <taxon>Paraglaciecola</taxon>
    </lineage>
</organism>
<protein>
    <recommendedName>
        <fullName evidence="5">PEP motif-containing protein</fullName>
    </recommendedName>
</protein>
<dbReference type="RefSeq" id="WP_198825669.1">
    <property type="nucleotide sequence ID" value="NZ_JAEILT010000032.1"/>
</dbReference>
<comment type="caution">
    <text evidence="3">The sequence shown here is derived from an EMBL/GenBank/DDBJ whole genome shotgun (WGS) entry which is preliminary data.</text>
</comment>
<evidence type="ECO:0000313" key="4">
    <source>
        <dbReference type="Proteomes" id="UP000649232"/>
    </source>
</evidence>
<feature type="signal peptide" evidence="2">
    <location>
        <begin position="1"/>
        <end position="22"/>
    </location>
</feature>
<feature type="transmembrane region" description="Helical" evidence="1">
    <location>
        <begin position="154"/>
        <end position="173"/>
    </location>
</feature>
<evidence type="ECO:0008006" key="5">
    <source>
        <dbReference type="Google" id="ProtNLM"/>
    </source>
</evidence>
<accession>A0ABS0WIP9</accession>
<sequence>MKIIIASLLLAATLTTSISANAALIKFDVGALTGFFTSTPLNGSFFLDTDTQLLSEVNLTSGAGVFNSGVAIDNASGFGLSDTSFFFSGVAQLLFEVRNFDRFMPQLAAGQSANVDAFVSQGDEFNSDFVNVNPFSANSDVFQGSISVTRANDVPVPMGLSFLVLIFAGFSLLRRSSTKPY</sequence>
<reference evidence="3 4" key="1">
    <citation type="submission" date="2020-12" db="EMBL/GenBank/DDBJ databases">
        <title>Draft genome sequences of nine environmental bacterial isolates colonizing plastic.</title>
        <authorList>
            <person name="Borre I."/>
            <person name="Sonnenschein E.C."/>
        </authorList>
    </citation>
    <scope>NUCLEOTIDE SEQUENCE [LARGE SCALE GENOMIC DNA]</scope>
    <source>
        <strain evidence="3 4">IB30</strain>
    </source>
</reference>
<name>A0ABS0WIP9_9ALTE</name>
<gene>
    <name evidence="3" type="ORF">JEU11_17765</name>
</gene>
<keyword evidence="1" id="KW-0472">Membrane</keyword>
<dbReference type="EMBL" id="JAEILT010000032">
    <property type="protein sequence ID" value="MBJ2138312.1"/>
    <property type="molecule type" value="Genomic_DNA"/>
</dbReference>
<dbReference type="Proteomes" id="UP000649232">
    <property type="component" value="Unassembled WGS sequence"/>
</dbReference>
<keyword evidence="2" id="KW-0732">Signal</keyword>
<evidence type="ECO:0000256" key="1">
    <source>
        <dbReference type="SAM" id="Phobius"/>
    </source>
</evidence>
<evidence type="ECO:0000313" key="3">
    <source>
        <dbReference type="EMBL" id="MBJ2138312.1"/>
    </source>
</evidence>